<name>A0A378JPL1_9GAMM</name>
<gene>
    <name evidence="2" type="ORF">NCTC13316_00127</name>
</gene>
<feature type="transmembrane region" description="Helical" evidence="1">
    <location>
        <begin position="40"/>
        <end position="59"/>
    </location>
</feature>
<accession>A0A378JPL1</accession>
<keyword evidence="1" id="KW-1133">Transmembrane helix</keyword>
<feature type="transmembrane region" description="Helical" evidence="1">
    <location>
        <begin position="205"/>
        <end position="224"/>
    </location>
</feature>
<dbReference type="EMBL" id="UGOD01000001">
    <property type="protein sequence ID" value="STX50062.1"/>
    <property type="molecule type" value="Genomic_DNA"/>
</dbReference>
<dbReference type="Proteomes" id="UP000254794">
    <property type="component" value="Unassembled WGS sequence"/>
</dbReference>
<dbReference type="OrthoDB" id="9781069at2"/>
<protein>
    <submittedName>
        <fullName evidence="2">Conjugal transfer protein TrbP</fullName>
    </submittedName>
</protein>
<sequence>MFKFPQIKIADGTIESLKWLALLFMTVDHVNRIFFNSSYYSAYSIGRLAMPLFAFVFAYNLARPANLTSKIYLKMSKRLLLFGLLATPGYITMLHLKSILPLNIMFTLWVAVTTIFIYLQKGGQPLAFCIFFLGSLLVEFSWPGVALSVSFWLYLRKPSGLFAAFILISYFLLNPVNNNNWAMATIPIIFLATLIDIHFPRLRYLFWIYYPLHLTVLVLIKMLIQH</sequence>
<keyword evidence="3" id="KW-1185">Reference proteome</keyword>
<dbReference type="RefSeq" id="WP_115329547.1">
    <property type="nucleotide sequence ID" value="NZ_CAAAHP010000003.1"/>
</dbReference>
<feature type="transmembrane region" description="Helical" evidence="1">
    <location>
        <begin position="180"/>
        <end position="199"/>
    </location>
</feature>
<proteinExistence type="predicted"/>
<feature type="transmembrane region" description="Helical" evidence="1">
    <location>
        <begin position="79"/>
        <end position="96"/>
    </location>
</feature>
<dbReference type="Pfam" id="PF05857">
    <property type="entry name" value="TraX"/>
    <property type="match status" value="1"/>
</dbReference>
<organism evidence="2 3">
    <name type="scientific">Legionella busanensis</name>
    <dbReference type="NCBI Taxonomy" id="190655"/>
    <lineage>
        <taxon>Bacteria</taxon>
        <taxon>Pseudomonadati</taxon>
        <taxon>Pseudomonadota</taxon>
        <taxon>Gammaproteobacteria</taxon>
        <taxon>Legionellales</taxon>
        <taxon>Legionellaceae</taxon>
        <taxon>Legionella</taxon>
    </lineage>
</organism>
<feature type="transmembrane region" description="Helical" evidence="1">
    <location>
        <begin position="102"/>
        <end position="119"/>
    </location>
</feature>
<evidence type="ECO:0000256" key="1">
    <source>
        <dbReference type="SAM" id="Phobius"/>
    </source>
</evidence>
<dbReference type="InterPro" id="IPR008875">
    <property type="entry name" value="TraX"/>
</dbReference>
<dbReference type="AlphaFoldDB" id="A0A378JPL1"/>
<keyword evidence="1" id="KW-0472">Membrane</keyword>
<evidence type="ECO:0000313" key="3">
    <source>
        <dbReference type="Proteomes" id="UP000254794"/>
    </source>
</evidence>
<keyword evidence="1" id="KW-0812">Transmembrane</keyword>
<feature type="transmembrane region" description="Helical" evidence="1">
    <location>
        <begin position="126"/>
        <end position="145"/>
    </location>
</feature>
<evidence type="ECO:0000313" key="2">
    <source>
        <dbReference type="EMBL" id="STX50062.1"/>
    </source>
</evidence>
<feature type="transmembrane region" description="Helical" evidence="1">
    <location>
        <begin position="151"/>
        <end position="173"/>
    </location>
</feature>
<reference evidence="2 3" key="1">
    <citation type="submission" date="2018-06" db="EMBL/GenBank/DDBJ databases">
        <authorList>
            <consortium name="Pathogen Informatics"/>
            <person name="Doyle S."/>
        </authorList>
    </citation>
    <scope>NUCLEOTIDE SEQUENCE [LARGE SCALE GENOMIC DNA]</scope>
    <source>
        <strain evidence="2 3">NCTC13316</strain>
    </source>
</reference>